<gene>
    <name evidence="2" type="ORF">AVEN_32934_1</name>
</gene>
<name>A0A4Y2L7J1_ARAVE</name>
<feature type="transmembrane region" description="Helical" evidence="1">
    <location>
        <begin position="36"/>
        <end position="54"/>
    </location>
</feature>
<evidence type="ECO:0000256" key="1">
    <source>
        <dbReference type="SAM" id="Phobius"/>
    </source>
</evidence>
<accession>A0A4Y2L7J1</accession>
<keyword evidence="3" id="KW-1185">Reference proteome</keyword>
<dbReference type="EMBL" id="BGPR01005472">
    <property type="protein sequence ID" value="GBN10482.1"/>
    <property type="molecule type" value="Genomic_DNA"/>
</dbReference>
<protein>
    <submittedName>
        <fullName evidence="2">Uncharacterized protein</fullName>
    </submittedName>
</protein>
<comment type="caution">
    <text evidence="2">The sequence shown here is derived from an EMBL/GenBank/DDBJ whole genome shotgun (WGS) entry which is preliminary data.</text>
</comment>
<keyword evidence="1" id="KW-1133">Transmembrane helix</keyword>
<keyword evidence="1" id="KW-0812">Transmembrane</keyword>
<sequence length="121" mass="13502">MTPWHLLKLAPKASPLAPKSLPNWEGTRNRCISKRGLAPLVGILMVMWLLGLISKDGPYPPKGRGVHEPLVKKATGSILLQRSRMILVLRQAGGDSKFVCPFCLSPTREHHEYVDEKPQDK</sequence>
<dbReference type="AlphaFoldDB" id="A0A4Y2L7J1"/>
<dbReference type="Proteomes" id="UP000499080">
    <property type="component" value="Unassembled WGS sequence"/>
</dbReference>
<organism evidence="2 3">
    <name type="scientific">Araneus ventricosus</name>
    <name type="common">Orbweaver spider</name>
    <name type="synonym">Epeira ventricosa</name>
    <dbReference type="NCBI Taxonomy" id="182803"/>
    <lineage>
        <taxon>Eukaryota</taxon>
        <taxon>Metazoa</taxon>
        <taxon>Ecdysozoa</taxon>
        <taxon>Arthropoda</taxon>
        <taxon>Chelicerata</taxon>
        <taxon>Arachnida</taxon>
        <taxon>Araneae</taxon>
        <taxon>Araneomorphae</taxon>
        <taxon>Entelegynae</taxon>
        <taxon>Araneoidea</taxon>
        <taxon>Araneidae</taxon>
        <taxon>Araneus</taxon>
    </lineage>
</organism>
<keyword evidence="1" id="KW-0472">Membrane</keyword>
<reference evidence="2 3" key="1">
    <citation type="journal article" date="2019" name="Sci. Rep.">
        <title>Orb-weaving spider Araneus ventricosus genome elucidates the spidroin gene catalogue.</title>
        <authorList>
            <person name="Kono N."/>
            <person name="Nakamura H."/>
            <person name="Ohtoshi R."/>
            <person name="Moran D.A.P."/>
            <person name="Shinohara A."/>
            <person name="Yoshida Y."/>
            <person name="Fujiwara M."/>
            <person name="Mori M."/>
            <person name="Tomita M."/>
            <person name="Arakawa K."/>
        </authorList>
    </citation>
    <scope>NUCLEOTIDE SEQUENCE [LARGE SCALE GENOMIC DNA]</scope>
</reference>
<evidence type="ECO:0000313" key="3">
    <source>
        <dbReference type="Proteomes" id="UP000499080"/>
    </source>
</evidence>
<evidence type="ECO:0000313" key="2">
    <source>
        <dbReference type="EMBL" id="GBN10482.1"/>
    </source>
</evidence>
<proteinExistence type="predicted"/>